<proteinExistence type="inferred from homology"/>
<dbReference type="OMA" id="NPRTEEH"/>
<dbReference type="Proteomes" id="UP001142055">
    <property type="component" value="Chromosome 1"/>
</dbReference>
<dbReference type="PRINTS" id="PR00081">
    <property type="entry name" value="GDHRDH"/>
</dbReference>
<reference evidence="4" key="1">
    <citation type="submission" date="2022-12" db="EMBL/GenBank/DDBJ databases">
        <title>Genome assemblies of Blomia tropicalis.</title>
        <authorList>
            <person name="Cui Y."/>
        </authorList>
    </citation>
    <scope>NUCLEOTIDE SEQUENCE</scope>
    <source>
        <tissue evidence="4">Adult mites</tissue>
    </source>
</reference>
<dbReference type="PANTHER" id="PTHR43313:SF36">
    <property type="entry name" value="D-BETA-HYDROXYBUTYRATE DEHYDROGENASE, MITOCHONDRIAL"/>
    <property type="match status" value="1"/>
</dbReference>
<sequence>MAIELDRMLKYFGSVFVPLSIIVLGFHYGYWFIQLSTICGLAIVSWTTAYMIYEHMDSETVSSDRKAVLITGCDSGFGHSLAKRLDRLGYHVFAGVYAYDSDGASKLRKECSKRMNVIKMDVTKAEDVELVVKEIRKQKIPLWAIVNNAGVGISVPFDWGRDVDEYQKLFDVNVFGVVRVTKNCIPLLRESKGRIVNVASVAGRLAAPSLAHYCMSKHSVRVFSDAIRRELNGSGVSVSVIEPTFYKTEILDPKRAEENRKRAFSETPAENRKAYPNNSLEVLEEKLSTKVDRMIRSNVDEVIDAMEKAITRKSPKLYYRCCGYLDVITIFAFSHLPEMLYDYLVLRGLK</sequence>
<protein>
    <submittedName>
        <fullName evidence="4">Uncharacterized protein</fullName>
    </submittedName>
</protein>
<keyword evidence="5" id="KW-1185">Reference proteome</keyword>
<feature type="transmembrane region" description="Helical" evidence="3">
    <location>
        <begin position="12"/>
        <end position="29"/>
    </location>
</feature>
<comment type="caution">
    <text evidence="4">The sequence shown here is derived from an EMBL/GenBank/DDBJ whole genome shotgun (WGS) entry which is preliminary data.</text>
</comment>
<dbReference type="InterPro" id="IPR036291">
    <property type="entry name" value="NAD(P)-bd_dom_sf"/>
</dbReference>
<dbReference type="InterPro" id="IPR020904">
    <property type="entry name" value="Sc_DH/Rdtase_CS"/>
</dbReference>
<evidence type="ECO:0000313" key="4">
    <source>
        <dbReference type="EMBL" id="KAJ6223567.1"/>
    </source>
</evidence>
<evidence type="ECO:0000256" key="1">
    <source>
        <dbReference type="ARBA" id="ARBA00023002"/>
    </source>
</evidence>
<keyword evidence="1" id="KW-0560">Oxidoreductase</keyword>
<dbReference type="GO" id="GO:0008202">
    <property type="term" value="P:steroid metabolic process"/>
    <property type="evidence" value="ECO:0007669"/>
    <property type="project" value="TreeGrafter"/>
</dbReference>
<evidence type="ECO:0000256" key="2">
    <source>
        <dbReference type="RuleBase" id="RU000363"/>
    </source>
</evidence>
<evidence type="ECO:0000256" key="3">
    <source>
        <dbReference type="SAM" id="Phobius"/>
    </source>
</evidence>
<dbReference type="Gene3D" id="3.40.50.720">
    <property type="entry name" value="NAD(P)-binding Rossmann-like Domain"/>
    <property type="match status" value="1"/>
</dbReference>
<keyword evidence="3" id="KW-0472">Membrane</keyword>
<dbReference type="PROSITE" id="PS00061">
    <property type="entry name" value="ADH_SHORT"/>
    <property type="match status" value="1"/>
</dbReference>
<dbReference type="PRINTS" id="PR00080">
    <property type="entry name" value="SDRFAMILY"/>
</dbReference>
<accession>A0A9Q0MDF4</accession>
<dbReference type="InterPro" id="IPR002347">
    <property type="entry name" value="SDR_fam"/>
</dbReference>
<dbReference type="OrthoDB" id="6413932at2759"/>
<dbReference type="PANTHER" id="PTHR43313">
    <property type="entry name" value="SHORT-CHAIN DEHYDROGENASE/REDUCTASE FAMILY 9C"/>
    <property type="match status" value="1"/>
</dbReference>
<dbReference type="SUPFAM" id="SSF51735">
    <property type="entry name" value="NAD(P)-binding Rossmann-fold domains"/>
    <property type="match status" value="1"/>
</dbReference>
<dbReference type="EMBL" id="JAPWDV010000001">
    <property type="protein sequence ID" value="KAJ6223567.1"/>
    <property type="molecule type" value="Genomic_DNA"/>
</dbReference>
<keyword evidence="3" id="KW-1133">Transmembrane helix</keyword>
<organism evidence="4 5">
    <name type="scientific">Blomia tropicalis</name>
    <name type="common">Mite</name>
    <dbReference type="NCBI Taxonomy" id="40697"/>
    <lineage>
        <taxon>Eukaryota</taxon>
        <taxon>Metazoa</taxon>
        <taxon>Ecdysozoa</taxon>
        <taxon>Arthropoda</taxon>
        <taxon>Chelicerata</taxon>
        <taxon>Arachnida</taxon>
        <taxon>Acari</taxon>
        <taxon>Acariformes</taxon>
        <taxon>Sarcoptiformes</taxon>
        <taxon>Astigmata</taxon>
        <taxon>Glycyphagoidea</taxon>
        <taxon>Echimyopodidae</taxon>
        <taxon>Blomia</taxon>
    </lineage>
</organism>
<name>A0A9Q0MDF4_BLOTA</name>
<comment type="similarity">
    <text evidence="2">Belongs to the short-chain dehydrogenases/reductases (SDR) family.</text>
</comment>
<keyword evidence="3" id="KW-0812">Transmembrane</keyword>
<dbReference type="Pfam" id="PF00106">
    <property type="entry name" value="adh_short"/>
    <property type="match status" value="1"/>
</dbReference>
<dbReference type="AlphaFoldDB" id="A0A9Q0MDF4"/>
<gene>
    <name evidence="4" type="ORF">RDWZM_002112</name>
</gene>
<dbReference type="GO" id="GO:0016491">
    <property type="term" value="F:oxidoreductase activity"/>
    <property type="evidence" value="ECO:0007669"/>
    <property type="project" value="UniProtKB-KW"/>
</dbReference>
<evidence type="ECO:0000313" key="5">
    <source>
        <dbReference type="Proteomes" id="UP001142055"/>
    </source>
</evidence>